<evidence type="ECO:0000256" key="1">
    <source>
        <dbReference type="ARBA" id="ARBA00022741"/>
    </source>
</evidence>
<dbReference type="InterPro" id="IPR027417">
    <property type="entry name" value="P-loop_NTPase"/>
</dbReference>
<dbReference type="GO" id="GO:0005524">
    <property type="term" value="F:ATP binding"/>
    <property type="evidence" value="ECO:0007669"/>
    <property type="project" value="UniProtKB-KW"/>
</dbReference>
<keyword evidence="1" id="KW-0547">Nucleotide-binding</keyword>
<reference evidence="3 4" key="1">
    <citation type="submission" date="2019-03" db="EMBL/GenBank/DDBJ databases">
        <title>First draft genome of Liparis tanakae, snailfish: a comprehensive survey of snailfish specific genes.</title>
        <authorList>
            <person name="Kim W."/>
            <person name="Song I."/>
            <person name="Jeong J.-H."/>
            <person name="Kim D."/>
            <person name="Kim S."/>
            <person name="Ryu S."/>
            <person name="Song J.Y."/>
            <person name="Lee S.K."/>
        </authorList>
    </citation>
    <scope>NUCLEOTIDE SEQUENCE [LARGE SCALE GENOMIC DNA]</scope>
    <source>
        <tissue evidence="3">Muscle</tissue>
    </source>
</reference>
<dbReference type="Pfam" id="PF10609">
    <property type="entry name" value="ParA"/>
    <property type="match status" value="1"/>
</dbReference>
<dbReference type="InterPro" id="IPR033756">
    <property type="entry name" value="YlxH/NBP35"/>
</dbReference>
<accession>A0A4Z2F1C7</accession>
<organism evidence="3 4">
    <name type="scientific">Liparis tanakae</name>
    <name type="common">Tanaka's snailfish</name>
    <dbReference type="NCBI Taxonomy" id="230148"/>
    <lineage>
        <taxon>Eukaryota</taxon>
        <taxon>Metazoa</taxon>
        <taxon>Chordata</taxon>
        <taxon>Craniata</taxon>
        <taxon>Vertebrata</taxon>
        <taxon>Euteleostomi</taxon>
        <taxon>Actinopterygii</taxon>
        <taxon>Neopterygii</taxon>
        <taxon>Teleostei</taxon>
        <taxon>Neoteleostei</taxon>
        <taxon>Acanthomorphata</taxon>
        <taxon>Eupercaria</taxon>
        <taxon>Perciformes</taxon>
        <taxon>Cottioidei</taxon>
        <taxon>Cottales</taxon>
        <taxon>Liparidae</taxon>
        <taxon>Liparis</taxon>
    </lineage>
</organism>
<dbReference type="SUPFAM" id="SSF52540">
    <property type="entry name" value="P-loop containing nucleoside triphosphate hydrolases"/>
    <property type="match status" value="1"/>
</dbReference>
<protein>
    <submittedName>
        <fullName evidence="3">Cytosolic Fe-S cluster assembly factor nubp1</fullName>
    </submittedName>
</protein>
<evidence type="ECO:0000313" key="3">
    <source>
        <dbReference type="EMBL" id="TNN34763.1"/>
    </source>
</evidence>
<gene>
    <name evidence="3" type="primary">nubp1_1</name>
    <name evidence="3" type="ORF">EYF80_055073</name>
</gene>
<comment type="caution">
    <text evidence="3">The sequence shown here is derived from an EMBL/GenBank/DDBJ whole genome shotgun (WGS) entry which is preliminary data.</text>
</comment>
<dbReference type="OrthoDB" id="1741334at2759"/>
<proteinExistence type="predicted"/>
<sequence>MCADLDLRLLGKVPLDPRIARSCDEGKSFLAEVPDSPATRVYQSIVQSIQDYCSKRATEEQSDT</sequence>
<dbReference type="AlphaFoldDB" id="A0A4Z2F1C7"/>
<name>A0A4Z2F1C7_9TELE</name>
<dbReference type="EMBL" id="SRLO01001894">
    <property type="protein sequence ID" value="TNN34763.1"/>
    <property type="molecule type" value="Genomic_DNA"/>
</dbReference>
<dbReference type="Gene3D" id="3.40.50.300">
    <property type="entry name" value="P-loop containing nucleotide triphosphate hydrolases"/>
    <property type="match status" value="1"/>
</dbReference>
<dbReference type="Proteomes" id="UP000314294">
    <property type="component" value="Unassembled WGS sequence"/>
</dbReference>
<evidence type="ECO:0000313" key="4">
    <source>
        <dbReference type="Proteomes" id="UP000314294"/>
    </source>
</evidence>
<keyword evidence="4" id="KW-1185">Reference proteome</keyword>
<keyword evidence="2" id="KW-0067">ATP-binding</keyword>
<evidence type="ECO:0000256" key="2">
    <source>
        <dbReference type="ARBA" id="ARBA00022840"/>
    </source>
</evidence>